<proteinExistence type="predicted"/>
<accession>C0FZ37</accession>
<evidence type="ECO:0000313" key="1">
    <source>
        <dbReference type="EMBL" id="EEG92157.1"/>
    </source>
</evidence>
<sequence>MDYKRAFKSDDNQVFNASTCGDNCAKWLLEIGEEKDITINLRHLMDFGEQEFTIHILNTDEIVHNMEELVVIAGMFVR</sequence>
<reference evidence="1 2" key="2">
    <citation type="submission" date="2009-03" db="EMBL/GenBank/DDBJ databases">
        <title>Draft genome sequence of Roseburia inulinivorans (DSM 16841).</title>
        <authorList>
            <person name="Sudarsanam P."/>
            <person name="Ley R."/>
            <person name="Guruge J."/>
            <person name="Turnbaugh P.J."/>
            <person name="Mahowald M."/>
            <person name="Liep D."/>
            <person name="Gordon J."/>
        </authorList>
    </citation>
    <scope>NUCLEOTIDE SEQUENCE [LARGE SCALE GENOMIC DNA]</scope>
    <source>
        <strain evidence="1 2">DSM 16841</strain>
    </source>
</reference>
<dbReference type="Proteomes" id="UP000003561">
    <property type="component" value="Unassembled WGS sequence"/>
</dbReference>
<dbReference type="RefSeq" id="WP_007890211.1">
    <property type="nucleotide sequence ID" value="NZ_ACFY01000161.1"/>
</dbReference>
<comment type="caution">
    <text evidence="1">The sequence shown here is derived from an EMBL/GenBank/DDBJ whole genome shotgun (WGS) entry which is preliminary data.</text>
</comment>
<reference evidence="1 2" key="1">
    <citation type="submission" date="2009-02" db="EMBL/GenBank/DDBJ databases">
        <authorList>
            <person name="Fulton L."/>
            <person name="Clifton S."/>
            <person name="Fulton B."/>
            <person name="Xu J."/>
            <person name="Minx P."/>
            <person name="Pepin K.H."/>
            <person name="Johnson M."/>
            <person name="Bhonagiri V."/>
            <person name="Nash W.E."/>
            <person name="Mardis E.R."/>
            <person name="Wilson R.K."/>
        </authorList>
    </citation>
    <scope>NUCLEOTIDE SEQUENCE [LARGE SCALE GENOMIC DNA]</scope>
    <source>
        <strain evidence="1 2">DSM 16841</strain>
    </source>
</reference>
<dbReference type="GeneID" id="75161691"/>
<dbReference type="Pfam" id="PF16163">
    <property type="entry name" value="DUF4869"/>
    <property type="match status" value="1"/>
</dbReference>
<evidence type="ECO:0008006" key="3">
    <source>
        <dbReference type="Google" id="ProtNLM"/>
    </source>
</evidence>
<dbReference type="EMBL" id="ACFY01000161">
    <property type="protein sequence ID" value="EEG92157.1"/>
    <property type="molecule type" value="Genomic_DNA"/>
</dbReference>
<protein>
    <recommendedName>
        <fullName evidence="3">DUF4869 domain-containing protein</fullName>
    </recommendedName>
</protein>
<dbReference type="AlphaFoldDB" id="C0FZ37"/>
<gene>
    <name evidence="1" type="ORF">ROSEINA2194_04027</name>
</gene>
<organism evidence="1 2">
    <name type="scientific">Roseburia inulinivorans DSM 16841</name>
    <dbReference type="NCBI Taxonomy" id="622312"/>
    <lineage>
        <taxon>Bacteria</taxon>
        <taxon>Bacillati</taxon>
        <taxon>Bacillota</taxon>
        <taxon>Clostridia</taxon>
        <taxon>Lachnospirales</taxon>
        <taxon>Lachnospiraceae</taxon>
        <taxon>Roseburia</taxon>
    </lineage>
</organism>
<dbReference type="eggNOG" id="ENOG502ZCD2">
    <property type="taxonomic scope" value="Bacteria"/>
</dbReference>
<evidence type="ECO:0000313" key="2">
    <source>
        <dbReference type="Proteomes" id="UP000003561"/>
    </source>
</evidence>
<name>C0FZ37_9FIRM</name>
<dbReference type="InterPro" id="IPR032360">
    <property type="entry name" value="DUF4869"/>
</dbReference>